<dbReference type="OMA" id="WPWWLEK"/>
<dbReference type="GeneID" id="39746672"/>
<accession>A0A1Y1JCJ6</accession>
<organism evidence="1 2">
    <name type="scientific">Plasmodium gonderi</name>
    <dbReference type="NCBI Taxonomy" id="77519"/>
    <lineage>
        <taxon>Eukaryota</taxon>
        <taxon>Sar</taxon>
        <taxon>Alveolata</taxon>
        <taxon>Apicomplexa</taxon>
        <taxon>Aconoidasida</taxon>
        <taxon>Haemosporida</taxon>
        <taxon>Plasmodiidae</taxon>
        <taxon>Plasmodium</taxon>
        <taxon>Plasmodium (Plasmodium)</taxon>
    </lineage>
</organism>
<dbReference type="OrthoDB" id="390041at2759"/>
<dbReference type="AlphaFoldDB" id="A0A1Y1JCJ6"/>
<evidence type="ECO:0000313" key="2">
    <source>
        <dbReference type="Proteomes" id="UP000195521"/>
    </source>
</evidence>
<protein>
    <submittedName>
        <fullName evidence="1">Uncharacterized protein</fullName>
    </submittedName>
</protein>
<proteinExistence type="predicted"/>
<dbReference type="RefSeq" id="XP_028542549.1">
    <property type="nucleotide sequence ID" value="XM_028686748.1"/>
</dbReference>
<reference evidence="2" key="1">
    <citation type="submission" date="2017-04" db="EMBL/GenBank/DDBJ databases">
        <title>Plasmodium gonderi genome.</title>
        <authorList>
            <person name="Arisue N."/>
            <person name="Honma H."/>
            <person name="Kawai S."/>
            <person name="Tougan T."/>
            <person name="Tanabe K."/>
            <person name="Horii T."/>
        </authorList>
    </citation>
    <scope>NUCLEOTIDE SEQUENCE [LARGE SCALE GENOMIC DNA]</scope>
    <source>
        <strain evidence="2">ATCC 30045</strain>
    </source>
</reference>
<name>A0A1Y1JCJ6_PLAGO</name>
<dbReference type="EMBL" id="BDQF01000007">
    <property type="protein sequence ID" value="GAW79960.1"/>
    <property type="molecule type" value="Genomic_DNA"/>
</dbReference>
<dbReference type="Proteomes" id="UP000195521">
    <property type="component" value="Unassembled WGS sequence"/>
</dbReference>
<keyword evidence="2" id="KW-1185">Reference proteome</keyword>
<evidence type="ECO:0000313" key="1">
    <source>
        <dbReference type="EMBL" id="GAW79960.1"/>
    </source>
</evidence>
<sequence>MGKYNLIFKKNWFAKSIFGTVGIFVTLDQLARYQYNIPEIRDPNLTMWPWWLEKVNEKSGLSYKVGFPTRSLGFVCSYVLWEL</sequence>
<comment type="caution">
    <text evidence="1">The sequence shown here is derived from an EMBL/GenBank/DDBJ whole genome shotgun (WGS) entry which is preliminary data.</text>
</comment>
<gene>
    <name evidence="1" type="ORF">PGO_061040</name>
</gene>